<organism evidence="1 2">
    <name type="scientific">Glaesserella parasuis ZJ0906</name>
    <dbReference type="NCBI Taxonomy" id="1322346"/>
    <lineage>
        <taxon>Bacteria</taxon>
        <taxon>Pseudomonadati</taxon>
        <taxon>Pseudomonadota</taxon>
        <taxon>Gammaproteobacteria</taxon>
        <taxon>Pasteurellales</taxon>
        <taxon>Pasteurellaceae</taxon>
        <taxon>Glaesserella</taxon>
    </lineage>
</organism>
<dbReference type="InterPro" id="IPR053738">
    <property type="entry name" value="Lambda_capsid_assembly"/>
</dbReference>
<name>A0A806IZV6_GLAPU</name>
<dbReference type="AlphaFoldDB" id="A0A806IZV6"/>
<dbReference type="KEGG" id="hpaz:K756_00015"/>
<evidence type="ECO:0000313" key="2">
    <source>
        <dbReference type="Proteomes" id="UP000014672"/>
    </source>
</evidence>
<dbReference type="Proteomes" id="UP000014672">
    <property type="component" value="Chromosome"/>
</dbReference>
<protein>
    <submittedName>
        <fullName evidence="1">Uncharacterized protein</fullName>
    </submittedName>
</protein>
<reference evidence="1 2" key="1">
    <citation type="journal article" date="2013" name="PLoS ONE">
        <title>Complete Genome Analysis of a Haemophilus parasuis Serovar 12 Strain from China.</title>
        <authorList>
            <person name="Li Y."/>
            <person name="Kwok A.H."/>
            <person name="Jiang J."/>
            <person name="Zou Y."/>
            <person name="Zheng F."/>
            <person name="Chen P."/>
            <person name="Hou C."/>
            <person name="Leung F.C."/>
            <person name="Jiang P."/>
        </authorList>
    </citation>
    <scope>NUCLEOTIDE SEQUENCE [LARGE SCALE GENOMIC DNA]</scope>
    <source>
        <strain evidence="1 2">ZJ0906</strain>
    </source>
</reference>
<sequence>MIKTERYMNNAEVAYNNLIETLDSCIEQAYEKAQGDKAKFRFHFLELFGKFNGGLNLYIPKFDNLTKEAGKIPQFGRLAFRTRSTVRELHGDSNRLTPEDVTSLSVELKEHDIEYPIDYREDNDASYPLKKYALSVVQDVIALGREVAVAEIAQNAENYSAENVVTLTETQRFTNAKSDPLKFINDGLEAVSATIGRLPNVCVIASDVWKILKENTNLLERIKYTRTGILTPEIFAELIGVETVKIGAASQEKDGNLEKIWSNSIVLAYVANGKDKGKKGNIFEPSYGYTVRRKDGLFVDTYQEKGGKVEIIRCTDINAPFLVGKSAGYLIQGCIK</sequence>
<accession>A0A806IZV6</accession>
<proteinExistence type="predicted"/>
<evidence type="ECO:0000313" key="1">
    <source>
        <dbReference type="EMBL" id="AGO15293.1"/>
    </source>
</evidence>
<gene>
    <name evidence="1" type="ORF">K756_00015</name>
</gene>
<dbReference type="Gene3D" id="3.90.1690.10">
    <property type="entry name" value="phage-related protein like domain"/>
    <property type="match status" value="1"/>
</dbReference>
<dbReference type="EMBL" id="CP005384">
    <property type="protein sequence ID" value="AGO15293.1"/>
    <property type="molecule type" value="Genomic_DNA"/>
</dbReference>